<feature type="compositionally biased region" description="Basic and acidic residues" evidence="1">
    <location>
        <begin position="129"/>
        <end position="138"/>
    </location>
</feature>
<reference evidence="2" key="1">
    <citation type="journal article" date="2019" name="Nat. Commun.">
        <title>Genome-wide association mapping of date palm fruit traits.</title>
        <authorList>
            <person name="Hazzouri K.M."/>
            <person name="Gros-Balthazard M."/>
            <person name="Flowers J.M."/>
            <person name="Copetti D."/>
            <person name="Lemansour A."/>
            <person name="Lebrun M."/>
            <person name="Masmoudi K."/>
            <person name="Ferrand S."/>
            <person name="Dhar M.I."/>
            <person name="Fresquez Z.A."/>
            <person name="Rosas U."/>
            <person name="Zhang J."/>
            <person name="Talag J."/>
            <person name="Lee S."/>
            <person name="Kudrna D."/>
            <person name="Powell R.F."/>
            <person name="Leitch I.J."/>
            <person name="Krueger R.R."/>
            <person name="Wing R.A."/>
            <person name="Amiri K.M.A."/>
            <person name="Purugganan M.D."/>
        </authorList>
    </citation>
    <scope>NUCLEOTIDE SEQUENCE [LARGE SCALE GENOMIC DNA]</scope>
    <source>
        <strain evidence="2">cv. Khalas</strain>
    </source>
</reference>
<name>A0A8B9AA56_PHODC</name>
<evidence type="ECO:0000313" key="2">
    <source>
        <dbReference type="Proteomes" id="UP000228380"/>
    </source>
</evidence>
<dbReference type="RefSeq" id="XP_038983566.1">
    <property type="nucleotide sequence ID" value="XM_039127638.1"/>
</dbReference>
<dbReference type="GeneID" id="120111126"/>
<dbReference type="AlphaFoldDB" id="A0A8B9AA56"/>
<feature type="region of interest" description="Disordered" evidence="1">
    <location>
        <begin position="119"/>
        <end position="144"/>
    </location>
</feature>
<dbReference type="Proteomes" id="UP000228380">
    <property type="component" value="Chromosome 6"/>
</dbReference>
<feature type="compositionally biased region" description="Basic and acidic residues" evidence="1">
    <location>
        <begin position="32"/>
        <end position="90"/>
    </location>
</feature>
<accession>A0A8B9AA56</accession>
<keyword evidence="2" id="KW-1185">Reference proteome</keyword>
<dbReference type="KEGG" id="pda:120111126"/>
<evidence type="ECO:0000313" key="3">
    <source>
        <dbReference type="RefSeq" id="XP_038983566.1"/>
    </source>
</evidence>
<gene>
    <name evidence="3" type="primary">LOC120111126</name>
</gene>
<reference evidence="3" key="2">
    <citation type="submission" date="2025-08" db="UniProtKB">
        <authorList>
            <consortium name="RefSeq"/>
        </authorList>
    </citation>
    <scope>IDENTIFICATION</scope>
    <source>
        <tissue evidence="3">Young leaves</tissue>
    </source>
</reference>
<feature type="region of interest" description="Disordered" evidence="1">
    <location>
        <begin position="16"/>
        <end position="90"/>
    </location>
</feature>
<organism evidence="2 3">
    <name type="scientific">Phoenix dactylifera</name>
    <name type="common">Date palm</name>
    <dbReference type="NCBI Taxonomy" id="42345"/>
    <lineage>
        <taxon>Eukaryota</taxon>
        <taxon>Viridiplantae</taxon>
        <taxon>Streptophyta</taxon>
        <taxon>Embryophyta</taxon>
        <taxon>Tracheophyta</taxon>
        <taxon>Spermatophyta</taxon>
        <taxon>Magnoliopsida</taxon>
        <taxon>Liliopsida</taxon>
        <taxon>Arecaceae</taxon>
        <taxon>Coryphoideae</taxon>
        <taxon>Phoeniceae</taxon>
        <taxon>Phoenix</taxon>
    </lineage>
</organism>
<proteinExistence type="predicted"/>
<evidence type="ECO:0000256" key="1">
    <source>
        <dbReference type="SAM" id="MobiDB-lite"/>
    </source>
</evidence>
<sequence length="144" mass="16141">MSEPELASELKANIMLNGSGLPLPKDTGWEAASEKKDEGENTLKTVEVERKEEKKDDDAKMEEMEDEKVVEAEDAKITEPDDAKETKAKDVKVAEAEDGKVAEVERAKIVEFMDAKVEEPEDVTMMDAEAQKDGDKGRKRERKK</sequence>
<protein>
    <submittedName>
        <fullName evidence="3">Uncharacterized protein LOC120111126</fullName>
    </submittedName>
</protein>